<keyword evidence="1" id="KW-0687">Ribonucleoprotein</keyword>
<protein>
    <submittedName>
        <fullName evidence="1">Ribosomal protein l14</fullName>
    </submittedName>
</protein>
<dbReference type="OrthoDB" id="2188806at2759"/>
<name>T0MG56_9MICR</name>
<organism evidence="1 2">
    <name type="scientific">Vairimorpha apis BRL 01</name>
    <dbReference type="NCBI Taxonomy" id="1037528"/>
    <lineage>
        <taxon>Eukaryota</taxon>
        <taxon>Fungi</taxon>
        <taxon>Fungi incertae sedis</taxon>
        <taxon>Microsporidia</taxon>
        <taxon>Nosematidae</taxon>
        <taxon>Vairimorpha</taxon>
    </lineage>
</organism>
<keyword evidence="1" id="KW-0689">Ribosomal protein</keyword>
<reference evidence="1 2" key="1">
    <citation type="journal article" date="2013" name="BMC Genomics">
        <title>Genome sequencing and comparative genomics of honey bee microsporidia, Nosema apis reveal novel insights into host-parasite interactions.</title>
        <authorList>
            <person name="Chen Yp."/>
            <person name="Pettis J.S."/>
            <person name="Zhao Y."/>
            <person name="Liu X."/>
            <person name="Tallon L.J."/>
            <person name="Sadzewicz L.D."/>
            <person name="Li R."/>
            <person name="Zheng H."/>
            <person name="Huang S."/>
            <person name="Zhang X."/>
            <person name="Hamilton M.C."/>
            <person name="Pernal S.F."/>
            <person name="Melathopoulos A.P."/>
            <person name="Yan X."/>
            <person name="Evans J.D."/>
        </authorList>
    </citation>
    <scope>NUCLEOTIDE SEQUENCE [LARGE SCALE GENOMIC DNA]</scope>
    <source>
        <strain evidence="1 2">BRL 01</strain>
    </source>
</reference>
<dbReference type="AlphaFoldDB" id="T0MG56"/>
<dbReference type="EMBL" id="KE647013">
    <property type="protein sequence ID" value="EQB62081.1"/>
    <property type="molecule type" value="Genomic_DNA"/>
</dbReference>
<evidence type="ECO:0000313" key="1">
    <source>
        <dbReference type="EMBL" id="EQB62081.1"/>
    </source>
</evidence>
<dbReference type="InterPro" id="IPR014722">
    <property type="entry name" value="Rib_uL2_dom2"/>
</dbReference>
<accession>T0MG56</accession>
<dbReference type="HOGENOM" id="CLU_176430_0_0_1"/>
<gene>
    <name evidence="1" type="ORF">NAPIS_ORF00341</name>
</gene>
<dbReference type="Proteomes" id="UP000053780">
    <property type="component" value="Unassembled WGS sequence"/>
</dbReference>
<evidence type="ECO:0000313" key="2">
    <source>
        <dbReference type="Proteomes" id="UP000053780"/>
    </source>
</evidence>
<sequence length="103" mass="12074">MKYIQIGRLVTPVLKDQRTIKAIIVGIIDSTFVVIKKPNNENEICPNSSFVLLDEVYDIKNMKDEQILKLIQSEEEVKLNDFERFKVKVREEMKKSILKDKGY</sequence>
<dbReference type="VEuPathDB" id="MicrosporidiaDB:NAPIS_ORF00341"/>
<dbReference type="GO" id="GO:0005840">
    <property type="term" value="C:ribosome"/>
    <property type="evidence" value="ECO:0007669"/>
    <property type="project" value="UniProtKB-KW"/>
</dbReference>
<dbReference type="Gene3D" id="2.30.30.30">
    <property type="match status" value="1"/>
</dbReference>
<dbReference type="CDD" id="cd23702">
    <property type="entry name" value="eL14"/>
    <property type="match status" value="1"/>
</dbReference>
<proteinExistence type="predicted"/>
<keyword evidence="2" id="KW-1185">Reference proteome</keyword>